<reference evidence="2 3" key="1">
    <citation type="submission" date="2018-09" db="EMBL/GenBank/DDBJ databases">
        <authorList>
            <person name="Postec A."/>
        </authorList>
    </citation>
    <scope>NUCLEOTIDE SEQUENCE [LARGE SCALE GENOMIC DNA]</scope>
    <source>
        <strain evidence="2">70B-A</strain>
    </source>
</reference>
<organism evidence="2 3">
    <name type="scientific">Petrocella atlantisensis</name>
    <dbReference type="NCBI Taxonomy" id="2173034"/>
    <lineage>
        <taxon>Bacteria</taxon>
        <taxon>Bacillati</taxon>
        <taxon>Bacillota</taxon>
        <taxon>Clostridia</taxon>
        <taxon>Lachnospirales</taxon>
        <taxon>Vallitaleaceae</taxon>
        <taxon>Petrocella</taxon>
    </lineage>
</organism>
<dbReference type="InterPro" id="IPR029063">
    <property type="entry name" value="SAM-dependent_MTases_sf"/>
</dbReference>
<dbReference type="InterPro" id="IPR041698">
    <property type="entry name" value="Methyltransf_25"/>
</dbReference>
<dbReference type="EMBL" id="LR130778">
    <property type="protein sequence ID" value="VDN48281.1"/>
    <property type="molecule type" value="Genomic_DNA"/>
</dbReference>
<dbReference type="GO" id="GO:0008168">
    <property type="term" value="F:methyltransferase activity"/>
    <property type="evidence" value="ECO:0007669"/>
    <property type="project" value="UniProtKB-KW"/>
</dbReference>
<feature type="domain" description="Methyltransferase" evidence="1">
    <location>
        <begin position="140"/>
        <end position="236"/>
    </location>
</feature>
<dbReference type="SUPFAM" id="SSF53335">
    <property type="entry name" value="S-adenosyl-L-methionine-dependent methyltransferases"/>
    <property type="match status" value="1"/>
</dbReference>
<keyword evidence="3" id="KW-1185">Reference proteome</keyword>
<proteinExistence type="predicted"/>
<dbReference type="Gene3D" id="3.40.50.150">
    <property type="entry name" value="Vaccinia Virus protein VP39"/>
    <property type="match status" value="1"/>
</dbReference>
<evidence type="ECO:0000313" key="3">
    <source>
        <dbReference type="Proteomes" id="UP000279029"/>
    </source>
</evidence>
<dbReference type="Proteomes" id="UP000279029">
    <property type="component" value="Chromosome"/>
</dbReference>
<evidence type="ECO:0000259" key="1">
    <source>
        <dbReference type="Pfam" id="PF13649"/>
    </source>
</evidence>
<protein>
    <submittedName>
        <fullName evidence="2">Methyltransferase</fullName>
    </submittedName>
</protein>
<dbReference type="OrthoDB" id="1770985at2"/>
<sequence length="317" mass="36538">MKHNLNNEIIEMRLKIEEDQATRRETMGITIASLELFACPVCQASFEITEGNIQQGILVEATLTCQCNYQLRIEDGIVYTPDIIMNTHENKKNTDDSQYSESFIDEYINTTDIEYLKKIHAGLQWSSRHIPFTILENAIILELGSGHGYFMRHMLELFPDSGTYIAVDHDPVKIKWLKKVIERSQTRSKVIFICADFTKLPLKPHSADMLLDMSGSSNYAFEHTDFLLDKIDHLLKESAHIHGGYIVFENFVAQSRIPTTHRKSFDIKYIQSYLKALNYECLDDFISEPVEKGGPLEDYFVDGEKVRTYLYSGKKID</sequence>
<evidence type="ECO:0000313" key="2">
    <source>
        <dbReference type="EMBL" id="VDN48281.1"/>
    </source>
</evidence>
<dbReference type="RefSeq" id="WP_125137432.1">
    <property type="nucleotide sequence ID" value="NZ_LR130778.1"/>
</dbReference>
<name>A0A3P7PYQ4_9FIRM</name>
<dbReference type="KEGG" id="cbar:PATL70BA_2386"/>
<keyword evidence="2" id="KW-0489">Methyltransferase</keyword>
<gene>
    <name evidence="2" type="ORF">PATL70BA_2386</name>
</gene>
<accession>A0A3P7PYQ4</accession>
<dbReference type="CDD" id="cd02440">
    <property type="entry name" value="AdoMet_MTases"/>
    <property type="match status" value="1"/>
</dbReference>
<dbReference type="Pfam" id="PF13649">
    <property type="entry name" value="Methyltransf_25"/>
    <property type="match status" value="1"/>
</dbReference>
<dbReference type="AlphaFoldDB" id="A0A3P7PYQ4"/>
<keyword evidence="2" id="KW-0808">Transferase</keyword>
<dbReference type="GO" id="GO:0032259">
    <property type="term" value="P:methylation"/>
    <property type="evidence" value="ECO:0007669"/>
    <property type="project" value="UniProtKB-KW"/>
</dbReference>